<dbReference type="EMBL" id="FNCV01000007">
    <property type="protein sequence ID" value="SDH53055.1"/>
    <property type="molecule type" value="Genomic_DNA"/>
</dbReference>
<evidence type="ECO:0000313" key="3">
    <source>
        <dbReference type="EMBL" id="SDH53055.1"/>
    </source>
</evidence>
<accession>A0A1G8D5P3</accession>
<feature type="chain" id="PRO_5011764277" description="Antifreeze glycopeptide polyprotein" evidence="2">
    <location>
        <begin position="32"/>
        <end position="585"/>
    </location>
</feature>
<dbReference type="AlphaFoldDB" id="A0A1G8D5P3"/>
<dbReference type="STRING" id="83401.SAMN05421742_107190"/>
<reference evidence="4" key="1">
    <citation type="submission" date="2016-10" db="EMBL/GenBank/DDBJ databases">
        <authorList>
            <person name="Varghese N."/>
            <person name="Submissions S."/>
        </authorList>
    </citation>
    <scope>NUCLEOTIDE SEQUENCE [LARGE SCALE GENOMIC DNA]</scope>
    <source>
        <strain evidence="4">930I</strain>
    </source>
</reference>
<keyword evidence="2" id="KW-0732">Signal</keyword>
<keyword evidence="4" id="KW-1185">Reference proteome</keyword>
<proteinExistence type="predicted"/>
<organism evidence="3 4">
    <name type="scientific">Roseospirillum parvum</name>
    <dbReference type="NCBI Taxonomy" id="83401"/>
    <lineage>
        <taxon>Bacteria</taxon>
        <taxon>Pseudomonadati</taxon>
        <taxon>Pseudomonadota</taxon>
        <taxon>Alphaproteobacteria</taxon>
        <taxon>Rhodospirillales</taxon>
        <taxon>Rhodospirillaceae</taxon>
        <taxon>Roseospirillum</taxon>
    </lineage>
</organism>
<evidence type="ECO:0000256" key="2">
    <source>
        <dbReference type="SAM" id="SignalP"/>
    </source>
</evidence>
<feature type="region of interest" description="Disordered" evidence="1">
    <location>
        <begin position="37"/>
        <end position="67"/>
    </location>
</feature>
<protein>
    <recommendedName>
        <fullName evidence="5">Antifreeze glycopeptide polyprotein</fullName>
    </recommendedName>
</protein>
<sequence>MRGSPTAKLSFVLALGLSASLGLIAATPALAQSGGDQGPVPLLRLPMSPADEPAASPAPTKGAPQGIEEESLSGVGADARGVLDPGSGGLGADLWAGTTRPVAERLVALLPGRSSAAGLDLARSLLLSTARAPKNGPGHEGLLMAARVTALWRLGDAEAAVRLSEVVPGTQEGPLARPAVEARLAAGQTEAACRLAGAARRAEPFWQKLAAVCALAEGNEAPANLALAVLREQGEDDPAFFALAERLAGLSVPLPDSLPAPSLLHGVLYRLLEAPLPEDALGFAAPGWLLALAAENPGLEPERRLAVAERAVAAGALAPARLRTLYGMVELSPEERQMAPEAVPATSRGRAILVQRAGAETLPAPRAVLWEKALTAAAGSPAGDALAAALEPELAELTASIDLVWAAVPIAQGLYAAGRPDLGVTWFATASSWTRARDTARDAAARLLPYTRLAGQPSHWTPDALENWQTATAHAPETADHAAATLLALLASVGQMPTAGDRLLTLSAERQPAEVPSALVLGDLARAAAAGRRGETVALALIALGPEGGRAEPAVVATVIEALRKVGLEAAGRRLAIEAARAAGA</sequence>
<evidence type="ECO:0000256" key="1">
    <source>
        <dbReference type="SAM" id="MobiDB-lite"/>
    </source>
</evidence>
<evidence type="ECO:0000313" key="4">
    <source>
        <dbReference type="Proteomes" id="UP000217076"/>
    </source>
</evidence>
<name>A0A1G8D5P3_9PROT</name>
<gene>
    <name evidence="3" type="ORF">SAMN05421742_107190</name>
</gene>
<dbReference type="Proteomes" id="UP000217076">
    <property type="component" value="Unassembled WGS sequence"/>
</dbReference>
<feature type="compositionally biased region" description="Low complexity" evidence="1">
    <location>
        <begin position="46"/>
        <end position="59"/>
    </location>
</feature>
<evidence type="ECO:0008006" key="5">
    <source>
        <dbReference type="Google" id="ProtNLM"/>
    </source>
</evidence>
<dbReference type="OrthoDB" id="8477642at2"/>
<dbReference type="RefSeq" id="WP_092620253.1">
    <property type="nucleotide sequence ID" value="NZ_FNCV01000007.1"/>
</dbReference>
<feature type="signal peptide" evidence="2">
    <location>
        <begin position="1"/>
        <end position="31"/>
    </location>
</feature>